<dbReference type="InterPro" id="IPR011989">
    <property type="entry name" value="ARM-like"/>
</dbReference>
<proteinExistence type="inferred from homology"/>
<feature type="compositionally biased region" description="Acidic residues" evidence="3">
    <location>
        <begin position="439"/>
        <end position="449"/>
    </location>
</feature>
<dbReference type="InterPro" id="IPR007205">
    <property type="entry name" value="Protein_HGH1_N"/>
</dbReference>
<dbReference type="AlphaFoldDB" id="A0A511K7W4"/>
<dbReference type="InterPro" id="IPR039717">
    <property type="entry name" value="Hgh1"/>
</dbReference>
<gene>
    <name evidence="6" type="ORF">Rt10032_c01g0103</name>
</gene>
<evidence type="ECO:0000256" key="3">
    <source>
        <dbReference type="SAM" id="MobiDB-lite"/>
    </source>
</evidence>
<dbReference type="PANTHER" id="PTHR13387:SF9">
    <property type="entry name" value="PROTEIN HGH1 HOMOLOG"/>
    <property type="match status" value="1"/>
</dbReference>
<dbReference type="InterPro" id="IPR007206">
    <property type="entry name" value="Protein_HGH1_C"/>
</dbReference>
<dbReference type="Pfam" id="PF04064">
    <property type="entry name" value="DUF384"/>
    <property type="match status" value="1"/>
</dbReference>
<dbReference type="EMBL" id="BJWK01000001">
    <property type="protein sequence ID" value="GEM06086.1"/>
    <property type="molecule type" value="Genomic_DNA"/>
</dbReference>
<protein>
    <recommendedName>
        <fullName evidence="2">Protein HGH1 homolog</fullName>
    </recommendedName>
</protein>
<feature type="domain" description="Protein HGH1 C-terminal" evidence="5">
    <location>
        <begin position="310"/>
        <end position="363"/>
    </location>
</feature>
<evidence type="ECO:0000313" key="7">
    <source>
        <dbReference type="Proteomes" id="UP000321518"/>
    </source>
</evidence>
<evidence type="ECO:0000313" key="6">
    <source>
        <dbReference type="EMBL" id="GEM06086.1"/>
    </source>
</evidence>
<accession>A0A511K7W4</accession>
<comment type="similarity">
    <text evidence="1">Belongs to the HGH1 family.</text>
</comment>
<organism evidence="6 7">
    <name type="scientific">Rhodotorula toruloides</name>
    <name type="common">Yeast</name>
    <name type="synonym">Rhodosporidium toruloides</name>
    <dbReference type="NCBI Taxonomy" id="5286"/>
    <lineage>
        <taxon>Eukaryota</taxon>
        <taxon>Fungi</taxon>
        <taxon>Dikarya</taxon>
        <taxon>Basidiomycota</taxon>
        <taxon>Pucciniomycotina</taxon>
        <taxon>Microbotryomycetes</taxon>
        <taxon>Sporidiobolales</taxon>
        <taxon>Sporidiobolaceae</taxon>
        <taxon>Rhodotorula</taxon>
    </lineage>
</organism>
<sequence length="449" mass="49416">MAHQTDSQLLELFHFLADPQAPVRRIALATLLPYTAPDAPERKLFLRDSHVEQIATMCADNELIAHDAVSALINLSSMLEVVQRLHKLPGFVTGLVRLIVDEKALLSDLACMLLSNMSKLDSISRQILGLRVPIGPKAPAGEGETAAAAEGDDEIAALDLLLEVFLRGEGKKYNPNANYDFLASVFANVSLLPQGRAFLLATPDRSVEPPLAKIISFTEHPSTIRRGGVASTIKNAAFEKAGHTRLVAPSNDGPAEEGCIDLLVQLLLPLCGNEEFDIDVLDELPSELQLLPSDKTREPDPQIRTILVETLVLLATNRSNREAMRNRGVYPVIKEAHLKETAPAVKEAMVRLVNLLMRDEGAETALEEVDVQTDPADLPPAPSFENNSNFVQHQEAPAEEAKEGPEVKEDEAPREEQQKTEEDVRPQHHNVPLSRMQPEEDEEEMLLEV</sequence>
<dbReference type="OrthoDB" id="338814at2759"/>
<evidence type="ECO:0000256" key="1">
    <source>
        <dbReference type="ARBA" id="ARBA00006712"/>
    </source>
</evidence>
<evidence type="ECO:0000259" key="4">
    <source>
        <dbReference type="Pfam" id="PF04063"/>
    </source>
</evidence>
<evidence type="ECO:0000259" key="5">
    <source>
        <dbReference type="Pfam" id="PF04064"/>
    </source>
</evidence>
<name>A0A511K7W4_RHOTO</name>
<reference evidence="6 7" key="1">
    <citation type="submission" date="2019-07" db="EMBL/GenBank/DDBJ databases">
        <title>Rhodotorula toruloides NBRC10032 genome sequencing.</title>
        <authorList>
            <person name="Shida Y."/>
            <person name="Takaku H."/>
            <person name="Ogasawara W."/>
            <person name="Mori K."/>
        </authorList>
    </citation>
    <scope>NUCLEOTIDE SEQUENCE [LARGE SCALE GENOMIC DNA]</scope>
    <source>
        <strain evidence="6 7">NBRC10032</strain>
    </source>
</reference>
<feature type="compositionally biased region" description="Basic and acidic residues" evidence="3">
    <location>
        <begin position="399"/>
        <end position="426"/>
    </location>
</feature>
<dbReference type="Proteomes" id="UP000321518">
    <property type="component" value="Unassembled WGS sequence"/>
</dbReference>
<feature type="region of interest" description="Disordered" evidence="3">
    <location>
        <begin position="367"/>
        <end position="449"/>
    </location>
</feature>
<comment type="caution">
    <text evidence="6">The sequence shown here is derived from an EMBL/GenBank/DDBJ whole genome shotgun (WGS) entry which is preliminary data.</text>
</comment>
<dbReference type="Gene3D" id="1.25.10.10">
    <property type="entry name" value="Leucine-rich Repeat Variant"/>
    <property type="match status" value="1"/>
</dbReference>
<dbReference type="Pfam" id="PF04063">
    <property type="entry name" value="DUF383"/>
    <property type="match status" value="1"/>
</dbReference>
<dbReference type="InterPro" id="IPR016024">
    <property type="entry name" value="ARM-type_fold"/>
</dbReference>
<evidence type="ECO:0000256" key="2">
    <source>
        <dbReference type="ARBA" id="ARBA00014076"/>
    </source>
</evidence>
<dbReference type="SUPFAM" id="SSF48371">
    <property type="entry name" value="ARM repeat"/>
    <property type="match status" value="1"/>
</dbReference>
<feature type="domain" description="Protein HGH1 N-terminal" evidence="4">
    <location>
        <begin position="99"/>
        <end position="304"/>
    </location>
</feature>
<dbReference type="PANTHER" id="PTHR13387">
    <property type="entry name" value="PROTEIN HGH1 HOMOLOG"/>
    <property type="match status" value="1"/>
</dbReference>